<dbReference type="GO" id="GO:0005524">
    <property type="term" value="F:ATP binding"/>
    <property type="evidence" value="ECO:0007669"/>
    <property type="project" value="UniProtKB-KW"/>
</dbReference>
<dbReference type="Proteomes" id="UP000294963">
    <property type="component" value="Unassembled WGS sequence"/>
</dbReference>
<dbReference type="InterPro" id="IPR027417">
    <property type="entry name" value="P-loop_NTPase"/>
</dbReference>
<dbReference type="EMBL" id="SLVJ01000023">
    <property type="protein sequence ID" value="TCM62824.1"/>
    <property type="molecule type" value="Genomic_DNA"/>
</dbReference>
<dbReference type="InterPro" id="IPR003439">
    <property type="entry name" value="ABC_transporter-like_ATP-bd"/>
</dbReference>
<dbReference type="SUPFAM" id="SSF90123">
    <property type="entry name" value="ABC transporter transmembrane region"/>
    <property type="match status" value="1"/>
</dbReference>
<reference evidence="14 15" key="1">
    <citation type="submission" date="2019-03" db="EMBL/GenBank/DDBJ databases">
        <title>Genomic analyses of the natural microbiome of Caenorhabditis elegans.</title>
        <authorList>
            <person name="Samuel B."/>
        </authorList>
    </citation>
    <scope>NUCLEOTIDE SEQUENCE [LARGE SCALE GENOMIC DNA]</scope>
    <source>
        <strain evidence="14 15">JUb89</strain>
    </source>
</reference>
<dbReference type="SMART" id="SM00382">
    <property type="entry name" value="AAA"/>
    <property type="match status" value="1"/>
</dbReference>
<keyword evidence="9 10" id="KW-0472">Membrane</keyword>
<evidence type="ECO:0000256" key="10">
    <source>
        <dbReference type="SAM" id="Phobius"/>
    </source>
</evidence>
<dbReference type="Pfam" id="PF00664">
    <property type="entry name" value="ABC_membrane"/>
    <property type="match status" value="1"/>
</dbReference>
<dbReference type="PROSITE" id="PS50929">
    <property type="entry name" value="ABC_TM1F"/>
    <property type="match status" value="1"/>
</dbReference>
<dbReference type="GO" id="GO:0008233">
    <property type="term" value="F:peptidase activity"/>
    <property type="evidence" value="ECO:0007669"/>
    <property type="project" value="InterPro"/>
</dbReference>
<evidence type="ECO:0000256" key="1">
    <source>
        <dbReference type="ARBA" id="ARBA00004651"/>
    </source>
</evidence>
<dbReference type="OrthoDB" id="9787557at2"/>
<protein>
    <submittedName>
        <fullName evidence="14">ATP-binding cassette subfamily C protein LapB</fullName>
    </submittedName>
</protein>
<feature type="transmembrane region" description="Helical" evidence="10">
    <location>
        <begin position="375"/>
        <end position="399"/>
    </location>
</feature>
<dbReference type="InterPro" id="IPR005074">
    <property type="entry name" value="Peptidase_C39"/>
</dbReference>
<dbReference type="GO" id="GO:0015421">
    <property type="term" value="F:ABC-type oligopeptide transporter activity"/>
    <property type="evidence" value="ECO:0007669"/>
    <property type="project" value="TreeGrafter"/>
</dbReference>
<dbReference type="PANTHER" id="PTHR43394">
    <property type="entry name" value="ATP-DEPENDENT PERMEASE MDL1, MITOCHONDRIAL"/>
    <property type="match status" value="1"/>
</dbReference>
<evidence type="ECO:0000256" key="8">
    <source>
        <dbReference type="ARBA" id="ARBA00022989"/>
    </source>
</evidence>
<dbReference type="InterPro" id="IPR017750">
    <property type="entry name" value="ATPase_T1SS"/>
</dbReference>
<dbReference type="FunFam" id="3.40.50.300:FF:000299">
    <property type="entry name" value="ABC transporter ATP-binding protein/permease"/>
    <property type="match status" value="1"/>
</dbReference>
<proteinExistence type="predicted"/>
<dbReference type="PROSITE" id="PS50990">
    <property type="entry name" value="PEPTIDASE_C39"/>
    <property type="match status" value="1"/>
</dbReference>
<feature type="transmembrane region" description="Helical" evidence="10">
    <location>
        <begin position="187"/>
        <end position="207"/>
    </location>
</feature>
<keyword evidence="8 10" id="KW-1133">Transmembrane helix</keyword>
<organism evidence="14 15">
    <name type="scientific">Acinetobacter calcoaceticus</name>
    <dbReference type="NCBI Taxonomy" id="471"/>
    <lineage>
        <taxon>Bacteria</taxon>
        <taxon>Pseudomonadati</taxon>
        <taxon>Pseudomonadota</taxon>
        <taxon>Gammaproteobacteria</taxon>
        <taxon>Moraxellales</taxon>
        <taxon>Moraxellaceae</taxon>
        <taxon>Acinetobacter</taxon>
        <taxon>Acinetobacter calcoaceticus/baumannii complex</taxon>
    </lineage>
</organism>
<dbReference type="InterPro" id="IPR003593">
    <property type="entry name" value="AAA+_ATPase"/>
</dbReference>
<feature type="transmembrane region" description="Helical" evidence="10">
    <location>
        <begin position="263"/>
        <end position="286"/>
    </location>
</feature>
<evidence type="ECO:0000256" key="4">
    <source>
        <dbReference type="ARBA" id="ARBA00022692"/>
    </source>
</evidence>
<comment type="subcellular location">
    <subcellularLocation>
        <location evidence="1">Cell membrane</location>
        <topology evidence="1">Multi-pass membrane protein</topology>
    </subcellularLocation>
</comment>
<accession>A0A4R1XG97</accession>
<dbReference type="Pfam" id="PF00005">
    <property type="entry name" value="ABC_tran"/>
    <property type="match status" value="1"/>
</dbReference>
<dbReference type="NCBIfam" id="TIGR03375">
    <property type="entry name" value="type_I_sec_LssB"/>
    <property type="match status" value="1"/>
</dbReference>
<dbReference type="GO" id="GO:0016887">
    <property type="term" value="F:ATP hydrolysis activity"/>
    <property type="evidence" value="ECO:0007669"/>
    <property type="project" value="InterPro"/>
</dbReference>
<dbReference type="InterPro" id="IPR011527">
    <property type="entry name" value="ABC1_TM_dom"/>
</dbReference>
<keyword evidence="6" id="KW-0378">Hydrolase</keyword>
<sequence length="738" mass="81271">MKSIISHIALSTQILGTPVAEAALLANVKRDQNLNFDYASIAEVLQSYGLESHMSKRSLDDIPALAVPLTILLKDKEAAVITEISGSGDERRYHLLQIDGLAQVLNHAELSGLYLGFCWFVKPKITADLRSDLPEYHLPKAWFWKVIWRFRAYYYQVILATFIINFLALVSSLYVMNVYDRVIPNQAYQTLWVLSIGVILAIIFEFVAKLIRSYLTDVAGKKADLIISSALFRRVMQLRLAERPSSAGSYANNLREFEAVRDFMTSASLLTVVDLPFLLLFISVIALVGGKLALVPLTLIPIMVAVGFFVQKPLAGYINESMKESSQRQGLAVEALEGIETLKTNNATQWAQQRWDNFTAKTSASSIKVRNLSSLIMNFAASMQQLNTVFLVLLGTYLIHSTNPDSKITMGALIASVILSGRALAPLAQIASLATRFQSAKLALQGINIIVDKPVERDPNRQYISLQEVRGEIRFDQVQFGYHPDTAPAVRGLSVSIAAGEKVGILGHIGSGKSTLLKLASGLYEPQQGNVTLDYVDQRQIDPNFLRTSVCLLSQNPRLFFGSLRDNLNLAQADAYPNDQALINVLHRFGLDKVINNHPRGLDMPLGEDGLGLSGGQKQIIALARLTLRQPQVVLLDEPTTGLDQDTEIMALEAMKEWAANKTLMVVTHRPQVLSLVDRVIVMKDGVISMDGPKDVVLAKLLQQQNPKAPVADATPVVARAAVQKVQSVKVTARVVKP</sequence>
<keyword evidence="5" id="KW-0547">Nucleotide-binding</keyword>
<dbReference type="Gene3D" id="3.90.70.10">
    <property type="entry name" value="Cysteine proteinases"/>
    <property type="match status" value="1"/>
</dbReference>
<feature type="domain" description="ABC transporter" evidence="11">
    <location>
        <begin position="473"/>
        <end position="710"/>
    </location>
</feature>
<evidence type="ECO:0000313" key="14">
    <source>
        <dbReference type="EMBL" id="TCM62824.1"/>
    </source>
</evidence>
<feature type="domain" description="Peptidase C39" evidence="13">
    <location>
        <begin position="1"/>
        <end position="121"/>
    </location>
</feature>
<keyword evidence="4 10" id="KW-0812">Transmembrane</keyword>
<dbReference type="Gene3D" id="1.20.1560.10">
    <property type="entry name" value="ABC transporter type 1, transmembrane domain"/>
    <property type="match status" value="1"/>
</dbReference>
<dbReference type="GO" id="GO:0005886">
    <property type="term" value="C:plasma membrane"/>
    <property type="evidence" value="ECO:0007669"/>
    <property type="project" value="UniProtKB-SubCell"/>
</dbReference>
<dbReference type="Gene3D" id="3.40.50.300">
    <property type="entry name" value="P-loop containing nucleotide triphosphate hydrolases"/>
    <property type="match status" value="1"/>
</dbReference>
<evidence type="ECO:0000313" key="15">
    <source>
        <dbReference type="Proteomes" id="UP000294963"/>
    </source>
</evidence>
<keyword evidence="3" id="KW-1003">Cell membrane</keyword>
<evidence type="ECO:0000256" key="9">
    <source>
        <dbReference type="ARBA" id="ARBA00023136"/>
    </source>
</evidence>
<evidence type="ECO:0000256" key="6">
    <source>
        <dbReference type="ARBA" id="ARBA00022801"/>
    </source>
</evidence>
<dbReference type="PROSITE" id="PS50893">
    <property type="entry name" value="ABC_TRANSPORTER_2"/>
    <property type="match status" value="1"/>
</dbReference>
<dbReference type="InterPro" id="IPR036640">
    <property type="entry name" value="ABC1_TM_sf"/>
</dbReference>
<evidence type="ECO:0000256" key="2">
    <source>
        <dbReference type="ARBA" id="ARBA00022448"/>
    </source>
</evidence>
<comment type="caution">
    <text evidence="14">The sequence shown here is derived from an EMBL/GenBank/DDBJ whole genome shotgun (WGS) entry which is preliminary data.</text>
</comment>
<name>A0A4R1XG97_ACICA</name>
<feature type="transmembrane region" description="Helical" evidence="10">
    <location>
        <begin position="153"/>
        <end position="175"/>
    </location>
</feature>
<keyword evidence="15" id="KW-1185">Reference proteome</keyword>
<dbReference type="CDD" id="cd18587">
    <property type="entry name" value="ABC_6TM_LapB_like"/>
    <property type="match status" value="1"/>
</dbReference>
<evidence type="ECO:0000259" key="13">
    <source>
        <dbReference type="PROSITE" id="PS50990"/>
    </source>
</evidence>
<gene>
    <name evidence="14" type="ORF">EC844_12370</name>
</gene>
<feature type="transmembrane region" description="Helical" evidence="10">
    <location>
        <begin position="292"/>
        <end position="310"/>
    </location>
</feature>
<keyword evidence="2" id="KW-0813">Transport</keyword>
<dbReference type="SUPFAM" id="SSF52540">
    <property type="entry name" value="P-loop containing nucleoside triphosphate hydrolases"/>
    <property type="match status" value="1"/>
</dbReference>
<dbReference type="InterPro" id="IPR039421">
    <property type="entry name" value="Type_1_exporter"/>
</dbReference>
<dbReference type="GO" id="GO:0006508">
    <property type="term" value="P:proteolysis"/>
    <property type="evidence" value="ECO:0007669"/>
    <property type="project" value="InterPro"/>
</dbReference>
<dbReference type="PANTHER" id="PTHR43394:SF1">
    <property type="entry name" value="ATP-BINDING CASSETTE SUB-FAMILY B MEMBER 10, MITOCHONDRIAL"/>
    <property type="match status" value="1"/>
</dbReference>
<evidence type="ECO:0000259" key="12">
    <source>
        <dbReference type="PROSITE" id="PS50929"/>
    </source>
</evidence>
<evidence type="ECO:0000256" key="7">
    <source>
        <dbReference type="ARBA" id="ARBA00022840"/>
    </source>
</evidence>
<feature type="domain" description="ABC transmembrane type-1" evidence="12">
    <location>
        <begin position="157"/>
        <end position="439"/>
    </location>
</feature>
<keyword evidence="7 14" id="KW-0067">ATP-binding</keyword>
<evidence type="ECO:0000256" key="5">
    <source>
        <dbReference type="ARBA" id="ARBA00022741"/>
    </source>
</evidence>
<dbReference type="AlphaFoldDB" id="A0A4R1XG97"/>
<evidence type="ECO:0000259" key="11">
    <source>
        <dbReference type="PROSITE" id="PS50893"/>
    </source>
</evidence>
<evidence type="ECO:0000256" key="3">
    <source>
        <dbReference type="ARBA" id="ARBA00022475"/>
    </source>
</evidence>